<feature type="compositionally biased region" description="Basic residues" evidence="1">
    <location>
        <begin position="31"/>
        <end position="50"/>
    </location>
</feature>
<sequence length="133" mass="15511">MHKSVIYPCRNRKNFHAKRIPNFASNFLHQVQKKRKVKSKKRRNRKKRRNQNVNRVSNGLLRKVFIEEQEDRMAKLRFTPEKSKSKDSFPDVSKGGGVQRGAADDSPIIQQTTRERSKEGNRNRPLCPGLLEG</sequence>
<organism evidence="2 3">
    <name type="scientific">Trichonephila inaurata madagascariensis</name>
    <dbReference type="NCBI Taxonomy" id="2747483"/>
    <lineage>
        <taxon>Eukaryota</taxon>
        <taxon>Metazoa</taxon>
        <taxon>Ecdysozoa</taxon>
        <taxon>Arthropoda</taxon>
        <taxon>Chelicerata</taxon>
        <taxon>Arachnida</taxon>
        <taxon>Araneae</taxon>
        <taxon>Araneomorphae</taxon>
        <taxon>Entelegynae</taxon>
        <taxon>Araneoidea</taxon>
        <taxon>Nephilidae</taxon>
        <taxon>Trichonephila</taxon>
        <taxon>Trichonephila inaurata</taxon>
    </lineage>
</organism>
<feature type="region of interest" description="Disordered" evidence="1">
    <location>
        <begin position="26"/>
        <end position="58"/>
    </location>
</feature>
<dbReference type="OrthoDB" id="10619803at2759"/>
<dbReference type="EMBL" id="BMAV01018459">
    <property type="protein sequence ID" value="GFY70854.1"/>
    <property type="molecule type" value="Genomic_DNA"/>
</dbReference>
<gene>
    <name evidence="2" type="ORF">TNIN_385701</name>
</gene>
<name>A0A8X6YG88_9ARAC</name>
<proteinExistence type="predicted"/>
<reference evidence="2" key="1">
    <citation type="submission" date="2020-08" db="EMBL/GenBank/DDBJ databases">
        <title>Multicomponent nature underlies the extraordinary mechanical properties of spider dragline silk.</title>
        <authorList>
            <person name="Kono N."/>
            <person name="Nakamura H."/>
            <person name="Mori M."/>
            <person name="Yoshida Y."/>
            <person name="Ohtoshi R."/>
            <person name="Malay A.D."/>
            <person name="Moran D.A.P."/>
            <person name="Tomita M."/>
            <person name="Numata K."/>
            <person name="Arakawa K."/>
        </authorList>
    </citation>
    <scope>NUCLEOTIDE SEQUENCE</scope>
</reference>
<comment type="caution">
    <text evidence="2">The sequence shown here is derived from an EMBL/GenBank/DDBJ whole genome shotgun (WGS) entry which is preliminary data.</text>
</comment>
<feature type="compositionally biased region" description="Basic and acidic residues" evidence="1">
    <location>
        <begin position="113"/>
        <end position="122"/>
    </location>
</feature>
<feature type="compositionally biased region" description="Basic and acidic residues" evidence="1">
    <location>
        <begin position="75"/>
        <end position="89"/>
    </location>
</feature>
<feature type="region of interest" description="Disordered" evidence="1">
    <location>
        <begin position="75"/>
        <end position="133"/>
    </location>
</feature>
<evidence type="ECO:0000313" key="3">
    <source>
        <dbReference type="Proteomes" id="UP000886998"/>
    </source>
</evidence>
<accession>A0A8X6YG88</accession>
<protein>
    <submittedName>
        <fullName evidence="2">Uncharacterized protein</fullName>
    </submittedName>
</protein>
<evidence type="ECO:0000256" key="1">
    <source>
        <dbReference type="SAM" id="MobiDB-lite"/>
    </source>
</evidence>
<evidence type="ECO:0000313" key="2">
    <source>
        <dbReference type="EMBL" id="GFY70854.1"/>
    </source>
</evidence>
<dbReference type="Proteomes" id="UP000886998">
    <property type="component" value="Unassembled WGS sequence"/>
</dbReference>
<dbReference type="AlphaFoldDB" id="A0A8X6YG88"/>
<keyword evidence="3" id="KW-1185">Reference proteome</keyword>